<keyword evidence="5" id="KW-0032">Aminotransferase</keyword>
<name>A0A074TDS8_9RHOB</name>
<dbReference type="InterPro" id="IPR000192">
    <property type="entry name" value="Aminotrans_V_dom"/>
</dbReference>
<dbReference type="OrthoDB" id="9804366at2"/>
<keyword evidence="6" id="KW-1185">Reference proteome</keyword>
<evidence type="ECO:0000313" key="6">
    <source>
        <dbReference type="Proteomes" id="UP000027725"/>
    </source>
</evidence>
<dbReference type="InterPro" id="IPR015421">
    <property type="entry name" value="PyrdxlP-dep_Trfase_major"/>
</dbReference>
<dbReference type="RefSeq" id="WP_038068884.1">
    <property type="nucleotide sequence ID" value="NZ_FOVB01000015.1"/>
</dbReference>
<keyword evidence="3" id="KW-0663">Pyridoxal phosphate</keyword>
<dbReference type="InterPro" id="IPR010111">
    <property type="entry name" value="Kynureninase"/>
</dbReference>
<keyword evidence="2" id="KW-0378">Hydrolase</keyword>
<proteinExistence type="predicted"/>
<dbReference type="GO" id="GO:0030170">
    <property type="term" value="F:pyridoxal phosphate binding"/>
    <property type="evidence" value="ECO:0007669"/>
    <property type="project" value="InterPro"/>
</dbReference>
<reference evidence="5 6" key="1">
    <citation type="submission" date="2014-03" db="EMBL/GenBank/DDBJ databases">
        <title>The draft genome sequence of Thioclava dalianensis DLFJ1-1.</title>
        <authorList>
            <person name="Lai Q."/>
            <person name="Shao Z."/>
        </authorList>
    </citation>
    <scope>NUCLEOTIDE SEQUENCE [LARGE SCALE GENOMIC DNA]</scope>
    <source>
        <strain evidence="5 6">DLFJ1-1</strain>
    </source>
</reference>
<dbReference type="GO" id="GO:0043420">
    <property type="term" value="P:anthranilate metabolic process"/>
    <property type="evidence" value="ECO:0007669"/>
    <property type="project" value="TreeGrafter"/>
</dbReference>
<accession>A0A074TDS8</accession>
<evidence type="ECO:0000259" key="4">
    <source>
        <dbReference type="Pfam" id="PF00266"/>
    </source>
</evidence>
<evidence type="ECO:0000256" key="1">
    <source>
        <dbReference type="ARBA" id="ARBA00022642"/>
    </source>
</evidence>
<evidence type="ECO:0000256" key="3">
    <source>
        <dbReference type="ARBA" id="ARBA00022898"/>
    </source>
</evidence>
<protein>
    <submittedName>
        <fullName evidence="5">Class V aminotransferase</fullName>
    </submittedName>
</protein>
<sequence length="377" mass="40306">MSGYFLYHSIGMFPQKQERISEALGAFAASWGSIDDAQWGYALGKQAEFLEDWRALLNARPGSIAQVESVTAALYQVLRGLPESTVRGGKVLIAADCFPSLHFLLAELVARMGGTLVTVAPAPGEAWVSDARMVQHWDRDVRVAILTWVTSTSSHRSDVARLVAHGHEMGTICGVDVTQGIGILPYDVTQVGADFTIGSSLKWLCGVSGAAVIHSSEALMGRCLPELRGWFSQTNPFNWDLDAFAFAPDARKFGNGTPSVLPAIGSLPGLSFVRETGVAALSRDNAGKVAQLAEWVMGSALRLVSSPRAEQRGGGLMVELPETLEGAAVVETLKAQALYADVRGQILRLSPGIITTRESITRLTESLAGLLGQKTEV</sequence>
<dbReference type="Pfam" id="PF00266">
    <property type="entry name" value="Aminotran_5"/>
    <property type="match status" value="1"/>
</dbReference>
<comment type="caution">
    <text evidence="5">The sequence shown here is derived from an EMBL/GenBank/DDBJ whole genome shotgun (WGS) entry which is preliminary data.</text>
</comment>
<dbReference type="InterPro" id="IPR015422">
    <property type="entry name" value="PyrdxlP-dep_Trfase_small"/>
</dbReference>
<dbReference type="Gene3D" id="3.40.640.10">
    <property type="entry name" value="Type I PLP-dependent aspartate aminotransferase-like (Major domain)"/>
    <property type="match status" value="1"/>
</dbReference>
<dbReference type="eggNOG" id="COG0520">
    <property type="taxonomic scope" value="Bacteria"/>
</dbReference>
<keyword evidence="5" id="KW-0808">Transferase</keyword>
<dbReference type="PANTHER" id="PTHR14084:SF0">
    <property type="entry name" value="KYNURENINASE"/>
    <property type="match status" value="1"/>
</dbReference>
<dbReference type="Gene3D" id="3.90.1150.10">
    <property type="entry name" value="Aspartate Aminotransferase, domain 1"/>
    <property type="match status" value="1"/>
</dbReference>
<evidence type="ECO:0000313" key="5">
    <source>
        <dbReference type="EMBL" id="KEP68305.1"/>
    </source>
</evidence>
<keyword evidence="1" id="KW-0662">Pyridine nucleotide biosynthesis</keyword>
<dbReference type="Proteomes" id="UP000027725">
    <property type="component" value="Unassembled WGS sequence"/>
</dbReference>
<dbReference type="GO" id="GO:0008483">
    <property type="term" value="F:transaminase activity"/>
    <property type="evidence" value="ECO:0007669"/>
    <property type="project" value="UniProtKB-KW"/>
</dbReference>
<dbReference type="SUPFAM" id="SSF53383">
    <property type="entry name" value="PLP-dependent transferases"/>
    <property type="match status" value="1"/>
</dbReference>
<dbReference type="GO" id="GO:0019441">
    <property type="term" value="P:L-tryptophan catabolic process to kynurenine"/>
    <property type="evidence" value="ECO:0007669"/>
    <property type="project" value="TreeGrafter"/>
</dbReference>
<organism evidence="5 6">
    <name type="scientific">Thioclava dalianensis</name>
    <dbReference type="NCBI Taxonomy" id="1185766"/>
    <lineage>
        <taxon>Bacteria</taxon>
        <taxon>Pseudomonadati</taxon>
        <taxon>Pseudomonadota</taxon>
        <taxon>Alphaproteobacteria</taxon>
        <taxon>Rhodobacterales</taxon>
        <taxon>Paracoccaceae</taxon>
        <taxon>Thioclava</taxon>
    </lineage>
</organism>
<gene>
    <name evidence="5" type="ORF">DL1_12465</name>
</gene>
<dbReference type="GO" id="GO:0030429">
    <property type="term" value="F:kynureninase activity"/>
    <property type="evidence" value="ECO:0007669"/>
    <property type="project" value="InterPro"/>
</dbReference>
<dbReference type="PANTHER" id="PTHR14084">
    <property type="entry name" value="KYNURENINASE"/>
    <property type="match status" value="1"/>
</dbReference>
<dbReference type="EMBL" id="JHEH01000037">
    <property type="protein sequence ID" value="KEP68305.1"/>
    <property type="molecule type" value="Genomic_DNA"/>
</dbReference>
<dbReference type="AlphaFoldDB" id="A0A074TDS8"/>
<dbReference type="GO" id="GO:0005737">
    <property type="term" value="C:cytoplasm"/>
    <property type="evidence" value="ECO:0007669"/>
    <property type="project" value="InterPro"/>
</dbReference>
<dbReference type="GO" id="GO:0009435">
    <property type="term" value="P:NAD+ biosynthetic process"/>
    <property type="evidence" value="ECO:0007669"/>
    <property type="project" value="InterPro"/>
</dbReference>
<dbReference type="InterPro" id="IPR015424">
    <property type="entry name" value="PyrdxlP-dep_Trfase"/>
</dbReference>
<dbReference type="STRING" id="1185766.SAMN05216224_11510"/>
<feature type="domain" description="Aminotransferase class V" evidence="4">
    <location>
        <begin position="51"/>
        <end position="336"/>
    </location>
</feature>
<evidence type="ECO:0000256" key="2">
    <source>
        <dbReference type="ARBA" id="ARBA00022801"/>
    </source>
</evidence>